<evidence type="ECO:0000313" key="1">
    <source>
        <dbReference type="EMBL" id="CAH2015920.1"/>
    </source>
</evidence>
<dbReference type="AlphaFoldDB" id="A0A9P0QAP0"/>
<dbReference type="EMBL" id="CAKOFQ010008772">
    <property type="protein sequence ID" value="CAH2015920.1"/>
    <property type="molecule type" value="Genomic_DNA"/>
</dbReference>
<reference evidence="1" key="1">
    <citation type="submission" date="2022-03" db="EMBL/GenBank/DDBJ databases">
        <authorList>
            <person name="Sayadi A."/>
        </authorList>
    </citation>
    <scope>NUCLEOTIDE SEQUENCE</scope>
</reference>
<comment type="caution">
    <text evidence="1">The sequence shown here is derived from an EMBL/GenBank/DDBJ whole genome shotgun (WGS) entry which is preliminary data.</text>
</comment>
<organism evidence="1 2">
    <name type="scientific">Acanthoscelides obtectus</name>
    <name type="common">Bean weevil</name>
    <name type="synonym">Bruchus obtectus</name>
    <dbReference type="NCBI Taxonomy" id="200917"/>
    <lineage>
        <taxon>Eukaryota</taxon>
        <taxon>Metazoa</taxon>
        <taxon>Ecdysozoa</taxon>
        <taxon>Arthropoda</taxon>
        <taxon>Hexapoda</taxon>
        <taxon>Insecta</taxon>
        <taxon>Pterygota</taxon>
        <taxon>Neoptera</taxon>
        <taxon>Endopterygota</taxon>
        <taxon>Coleoptera</taxon>
        <taxon>Polyphaga</taxon>
        <taxon>Cucujiformia</taxon>
        <taxon>Chrysomeloidea</taxon>
        <taxon>Chrysomelidae</taxon>
        <taxon>Bruchinae</taxon>
        <taxon>Bruchini</taxon>
        <taxon>Acanthoscelides</taxon>
    </lineage>
</organism>
<sequence length="83" mass="9813">MASPSSSPETELNLHSRLVWADSSNESARMDHFTRWSDEEFRIRFRLSKDTVVMLEQRFRNEIAPKLTGNYTKCKLHEMTSMF</sequence>
<gene>
    <name evidence="1" type="ORF">ACAOBT_LOCUS35031</name>
</gene>
<name>A0A9P0QAP0_ACAOB</name>
<keyword evidence="2" id="KW-1185">Reference proteome</keyword>
<evidence type="ECO:0000313" key="2">
    <source>
        <dbReference type="Proteomes" id="UP001152888"/>
    </source>
</evidence>
<proteinExistence type="predicted"/>
<protein>
    <submittedName>
        <fullName evidence="1">Uncharacterized protein</fullName>
    </submittedName>
</protein>
<dbReference type="Proteomes" id="UP001152888">
    <property type="component" value="Unassembled WGS sequence"/>
</dbReference>
<accession>A0A9P0QAP0</accession>